<dbReference type="CDD" id="cd07181">
    <property type="entry name" value="RNase_HII_eukaryota_like"/>
    <property type="match status" value="1"/>
</dbReference>
<dbReference type="InterPro" id="IPR001352">
    <property type="entry name" value="RNase_HII/HIII"/>
</dbReference>
<dbReference type="InterPro" id="IPR012337">
    <property type="entry name" value="RNaseH-like_sf"/>
</dbReference>
<feature type="compositionally biased region" description="Basic and acidic residues" evidence="11">
    <location>
        <begin position="22"/>
        <end position="38"/>
    </location>
</feature>
<dbReference type="OrthoDB" id="7462577at2759"/>
<keyword evidence="6 9" id="KW-0255">Endonuclease</keyword>
<proteinExistence type="inferred from homology"/>
<dbReference type="PANTHER" id="PTHR10954">
    <property type="entry name" value="RIBONUCLEASE H2 SUBUNIT A"/>
    <property type="match status" value="1"/>
</dbReference>
<comment type="catalytic activity">
    <reaction evidence="1 9 10">
        <text>Endonucleolytic cleavage to 5'-phosphomonoester.</text>
        <dbReference type="EC" id="3.1.26.4"/>
    </reaction>
</comment>
<dbReference type="SUPFAM" id="SSF53098">
    <property type="entry name" value="Ribonuclease H-like"/>
    <property type="match status" value="1"/>
</dbReference>
<evidence type="ECO:0000256" key="1">
    <source>
        <dbReference type="ARBA" id="ARBA00000077"/>
    </source>
</evidence>
<evidence type="ECO:0000259" key="12">
    <source>
        <dbReference type="PROSITE" id="PS51975"/>
    </source>
</evidence>
<dbReference type="InterPro" id="IPR004649">
    <property type="entry name" value="RNase_H2_suA"/>
</dbReference>
<keyword evidence="4 9" id="KW-0540">Nuclease</keyword>
<dbReference type="GO" id="GO:0004523">
    <property type="term" value="F:RNA-DNA hybrid ribonuclease activity"/>
    <property type="evidence" value="ECO:0007669"/>
    <property type="project" value="UniProtKB-UniRule"/>
</dbReference>
<feature type="binding site" evidence="9">
    <location>
        <position position="71"/>
    </location>
    <ligand>
        <name>a divalent metal cation</name>
        <dbReference type="ChEBI" id="CHEBI:60240"/>
    </ligand>
</feature>
<keyword evidence="7 9" id="KW-0378">Hydrolase</keyword>
<evidence type="ECO:0000256" key="7">
    <source>
        <dbReference type="ARBA" id="ARBA00022801"/>
    </source>
</evidence>
<comment type="similarity">
    <text evidence="3">Belongs to the RNase HII family. Eukaryotic subfamily.</text>
</comment>
<evidence type="ECO:0000256" key="4">
    <source>
        <dbReference type="ARBA" id="ARBA00022722"/>
    </source>
</evidence>
<dbReference type="PROSITE" id="PS51975">
    <property type="entry name" value="RNASE_H_2"/>
    <property type="match status" value="1"/>
</dbReference>
<comment type="cofactor">
    <cofactor evidence="2">
        <name>Mg(2+)</name>
        <dbReference type="ChEBI" id="CHEBI:18420"/>
    </cofactor>
</comment>
<evidence type="ECO:0000256" key="9">
    <source>
        <dbReference type="PROSITE-ProRule" id="PRU01319"/>
    </source>
</evidence>
<dbReference type="PANTHER" id="PTHR10954:SF7">
    <property type="entry name" value="RIBONUCLEASE H2 SUBUNIT A"/>
    <property type="match status" value="1"/>
</dbReference>
<evidence type="ECO:0000313" key="13">
    <source>
        <dbReference type="EMBL" id="CAH1405573.1"/>
    </source>
</evidence>
<comment type="function">
    <text evidence="10">Endonuclease that specifically degrades the RNA of RNA-DNA hybrids.</text>
</comment>
<feature type="binding site" evidence="9">
    <location>
        <position position="179"/>
    </location>
    <ligand>
        <name>a divalent metal cation</name>
        <dbReference type="ChEBI" id="CHEBI:60240"/>
    </ligand>
</feature>
<gene>
    <name evidence="13" type="ORF">NEZAVI_LOCUS13753</name>
</gene>
<protein>
    <recommendedName>
        <fullName evidence="10">Ribonuclease</fullName>
        <ecNumber evidence="10">3.1.26.4</ecNumber>
    </recommendedName>
</protein>
<reference evidence="13" key="1">
    <citation type="submission" date="2022-01" db="EMBL/GenBank/DDBJ databases">
        <authorList>
            <person name="King R."/>
        </authorList>
    </citation>
    <scope>NUCLEOTIDE SEQUENCE</scope>
</reference>
<evidence type="ECO:0000313" key="14">
    <source>
        <dbReference type="Proteomes" id="UP001152798"/>
    </source>
</evidence>
<evidence type="ECO:0000256" key="3">
    <source>
        <dbReference type="ARBA" id="ARBA00007058"/>
    </source>
</evidence>
<name>A0A9P0HP49_NEZVI</name>
<dbReference type="NCBIfam" id="TIGR00729">
    <property type="entry name" value="ribonuclease HII"/>
    <property type="match status" value="1"/>
</dbReference>
<sequence length="328" mass="36650">MMDEDISPQSADELSPSTAEDSSPKTSEDMSPRNAEDLGAKCKESARDDNFYITSSIPDICKKQHCILGIDEAGRGPVLGPMVYGVCYCPKSKEDDLKETGCADSKTLTEEKRENIFEKICKHSEYIGWEVEVISPSIISTSMYRRQKISLNEISHNSAIGLLKRALDAGVLVTEVFVDTVGPAEKYEAKLKNIFPELSITVAKKADSTYPIVGGASICAKVTRDRALKTWTFSEIETMESWGSGYPTDPVTKKFLMSTMDPVFGFPKLVRFSWSTAEKILDEHAIQVDWEEEESSKGTQSVKTFFSPGDKKKHRFFKDRFLTNTVEL</sequence>
<feature type="binding site" evidence="9">
    <location>
        <position position="72"/>
    </location>
    <ligand>
        <name>a divalent metal cation</name>
        <dbReference type="ChEBI" id="CHEBI:60240"/>
    </ligand>
</feature>
<feature type="compositionally biased region" description="Polar residues" evidence="11">
    <location>
        <begin position="7"/>
        <end position="21"/>
    </location>
</feature>
<dbReference type="EC" id="3.1.26.4" evidence="10"/>
<dbReference type="Pfam" id="PF01351">
    <property type="entry name" value="RNase_HII"/>
    <property type="match status" value="1"/>
</dbReference>
<keyword evidence="5 9" id="KW-0479">Metal-binding</keyword>
<dbReference type="Proteomes" id="UP001152798">
    <property type="component" value="Chromosome 6"/>
</dbReference>
<feature type="domain" description="RNase H type-2" evidence="12">
    <location>
        <begin position="65"/>
        <end position="286"/>
    </location>
</feature>
<dbReference type="GO" id="GO:0006298">
    <property type="term" value="P:mismatch repair"/>
    <property type="evidence" value="ECO:0007669"/>
    <property type="project" value="TreeGrafter"/>
</dbReference>
<dbReference type="InterPro" id="IPR024567">
    <property type="entry name" value="RNase_HII/HIII_dom"/>
</dbReference>
<dbReference type="InterPro" id="IPR036397">
    <property type="entry name" value="RNaseH_sf"/>
</dbReference>
<dbReference type="InterPro" id="IPR023160">
    <property type="entry name" value="RNase_HII_hlx-loop-hlx_cap_dom"/>
</dbReference>
<comment type="function">
    <text evidence="8">Catalytic subunit of RNase HII, an endonuclease that specifically degrades the RNA of RNA:DNA hybrids. Participates in DNA replication, possibly by mediating the removal of lagging-strand Okazaki fragment RNA primers during DNA replication. Mediates the excision of single ribonucleotides from DNA:RNA duplexes.</text>
</comment>
<evidence type="ECO:0000256" key="11">
    <source>
        <dbReference type="SAM" id="MobiDB-lite"/>
    </source>
</evidence>
<dbReference type="FunFam" id="1.10.10.460:FF:000001">
    <property type="entry name" value="Ribonuclease"/>
    <property type="match status" value="1"/>
</dbReference>
<dbReference type="GO" id="GO:0043137">
    <property type="term" value="P:DNA replication, removal of RNA primer"/>
    <property type="evidence" value="ECO:0007669"/>
    <property type="project" value="TreeGrafter"/>
</dbReference>
<evidence type="ECO:0000256" key="5">
    <source>
        <dbReference type="ARBA" id="ARBA00022723"/>
    </source>
</evidence>
<accession>A0A9P0HP49</accession>
<evidence type="ECO:0000256" key="2">
    <source>
        <dbReference type="ARBA" id="ARBA00001946"/>
    </source>
</evidence>
<feature type="region of interest" description="Disordered" evidence="11">
    <location>
        <begin position="1"/>
        <end position="38"/>
    </location>
</feature>
<dbReference type="Gene3D" id="1.10.10.460">
    <property type="entry name" value="Ribonuclease hii. Domain 2"/>
    <property type="match status" value="1"/>
</dbReference>
<evidence type="ECO:0000256" key="10">
    <source>
        <dbReference type="RuleBase" id="RU003515"/>
    </source>
</evidence>
<evidence type="ECO:0000256" key="8">
    <source>
        <dbReference type="ARBA" id="ARBA00024981"/>
    </source>
</evidence>
<dbReference type="GO" id="GO:0032299">
    <property type="term" value="C:ribonuclease H2 complex"/>
    <property type="evidence" value="ECO:0007669"/>
    <property type="project" value="UniProtKB-ARBA"/>
</dbReference>
<dbReference type="GO" id="GO:0046872">
    <property type="term" value="F:metal ion binding"/>
    <property type="evidence" value="ECO:0007669"/>
    <property type="project" value="UniProtKB-KW"/>
</dbReference>
<keyword evidence="14" id="KW-1185">Reference proteome</keyword>
<comment type="cofactor">
    <cofactor evidence="9">
        <name>Mn(2+)</name>
        <dbReference type="ChEBI" id="CHEBI:29035"/>
    </cofactor>
    <cofactor evidence="9">
        <name>Mg(2+)</name>
        <dbReference type="ChEBI" id="CHEBI:18420"/>
    </cofactor>
    <text evidence="9">Manganese or magnesium. Binds 1 divalent metal ion per monomer in the absence of substrate. May bind a second metal ion after substrate binding.</text>
</comment>
<dbReference type="FunFam" id="3.30.420.10:FF:000016">
    <property type="entry name" value="Ribonuclease"/>
    <property type="match status" value="1"/>
</dbReference>
<evidence type="ECO:0000256" key="6">
    <source>
        <dbReference type="ARBA" id="ARBA00022759"/>
    </source>
</evidence>
<dbReference type="GO" id="GO:0003723">
    <property type="term" value="F:RNA binding"/>
    <property type="evidence" value="ECO:0007669"/>
    <property type="project" value="UniProtKB-UniRule"/>
</dbReference>
<organism evidence="13 14">
    <name type="scientific">Nezara viridula</name>
    <name type="common">Southern green stink bug</name>
    <name type="synonym">Cimex viridulus</name>
    <dbReference type="NCBI Taxonomy" id="85310"/>
    <lineage>
        <taxon>Eukaryota</taxon>
        <taxon>Metazoa</taxon>
        <taxon>Ecdysozoa</taxon>
        <taxon>Arthropoda</taxon>
        <taxon>Hexapoda</taxon>
        <taxon>Insecta</taxon>
        <taxon>Pterygota</taxon>
        <taxon>Neoptera</taxon>
        <taxon>Paraneoptera</taxon>
        <taxon>Hemiptera</taxon>
        <taxon>Heteroptera</taxon>
        <taxon>Panheteroptera</taxon>
        <taxon>Pentatomomorpha</taxon>
        <taxon>Pentatomoidea</taxon>
        <taxon>Pentatomidae</taxon>
        <taxon>Pentatominae</taxon>
        <taxon>Nezara</taxon>
    </lineage>
</organism>
<dbReference type="EMBL" id="OV725082">
    <property type="protein sequence ID" value="CAH1405573.1"/>
    <property type="molecule type" value="Genomic_DNA"/>
</dbReference>
<dbReference type="AlphaFoldDB" id="A0A9P0HP49"/>
<dbReference type="Gene3D" id="3.30.420.10">
    <property type="entry name" value="Ribonuclease H-like superfamily/Ribonuclease H"/>
    <property type="match status" value="1"/>
</dbReference>